<reference evidence="3" key="1">
    <citation type="journal article" date="2019" name="Int. J. Syst. Evol. Microbiol.">
        <title>The Global Catalogue of Microorganisms (GCM) 10K type strain sequencing project: providing services to taxonomists for standard genome sequencing and annotation.</title>
        <authorList>
            <consortium name="The Broad Institute Genomics Platform"/>
            <consortium name="The Broad Institute Genome Sequencing Center for Infectious Disease"/>
            <person name="Wu L."/>
            <person name="Ma J."/>
        </authorList>
    </citation>
    <scope>NUCLEOTIDE SEQUENCE [LARGE SCALE GENOMIC DNA]</scope>
    <source>
        <strain evidence="3">KCTC 42899</strain>
    </source>
</reference>
<feature type="compositionally biased region" description="Basic and acidic residues" evidence="1">
    <location>
        <begin position="201"/>
        <end position="212"/>
    </location>
</feature>
<dbReference type="PANTHER" id="PTHR35802">
    <property type="entry name" value="PROTEASE SYNTHASE AND SPORULATION PROTEIN PAI 2"/>
    <property type="match status" value="1"/>
</dbReference>
<dbReference type="SUPFAM" id="SSF50475">
    <property type="entry name" value="FMN-binding split barrel"/>
    <property type="match status" value="1"/>
</dbReference>
<protein>
    <submittedName>
        <fullName evidence="2">FMN-binding negative transcriptional regulator</fullName>
    </submittedName>
</protein>
<dbReference type="RefSeq" id="WP_377745011.1">
    <property type="nucleotide sequence ID" value="NZ_JBHRXJ010000009.1"/>
</dbReference>
<feature type="region of interest" description="Disordered" evidence="1">
    <location>
        <begin position="193"/>
        <end position="212"/>
    </location>
</feature>
<comment type="caution">
    <text evidence="2">The sequence shown here is derived from an EMBL/GenBank/DDBJ whole genome shotgun (WGS) entry which is preliminary data.</text>
</comment>
<dbReference type="InterPro" id="IPR007396">
    <property type="entry name" value="TR_PAI2-type"/>
</dbReference>
<dbReference type="Proteomes" id="UP001595721">
    <property type="component" value="Unassembled WGS sequence"/>
</dbReference>
<dbReference type="Pfam" id="PF04299">
    <property type="entry name" value="FMN_bind_2"/>
    <property type="match status" value="1"/>
</dbReference>
<name>A0ABV7R467_9RHOB</name>
<organism evidence="2 3">
    <name type="scientific">Paracoccus mangrovi</name>
    <dbReference type="NCBI Taxonomy" id="1715645"/>
    <lineage>
        <taxon>Bacteria</taxon>
        <taxon>Pseudomonadati</taxon>
        <taxon>Pseudomonadota</taxon>
        <taxon>Alphaproteobacteria</taxon>
        <taxon>Rhodobacterales</taxon>
        <taxon>Paracoccaceae</taxon>
        <taxon>Paracoccus</taxon>
    </lineage>
</organism>
<evidence type="ECO:0000313" key="3">
    <source>
        <dbReference type="Proteomes" id="UP001595721"/>
    </source>
</evidence>
<proteinExistence type="predicted"/>
<dbReference type="EMBL" id="JBHRXJ010000009">
    <property type="protein sequence ID" value="MFC3529164.1"/>
    <property type="molecule type" value="Genomic_DNA"/>
</dbReference>
<dbReference type="Gene3D" id="2.30.110.10">
    <property type="entry name" value="Electron Transport, Fmn-binding Protein, Chain A"/>
    <property type="match status" value="1"/>
</dbReference>
<dbReference type="InterPro" id="IPR012349">
    <property type="entry name" value="Split_barrel_FMN-bd"/>
</dbReference>
<sequence length="212" mass="23404">MYIPPHFQEVDTDEIAAIIAAAPLACIVAQTTEGLIANHIPLFSAPDGGLIGHVALANDMHRLIADGQEVLAIFRGEDGFVSPNFYPSKAEHHRHVPTWNYQVVHARGTIRFQHDDHAKRAAVGLLTRIHERRVNGDQAWRMADAPADYMGQMLGAIVAFRITVTEWLAKSKLSQNRDARDYAGTVEGLHASGQDALAQRMEMRRPKAAEAD</sequence>
<evidence type="ECO:0000256" key="1">
    <source>
        <dbReference type="SAM" id="MobiDB-lite"/>
    </source>
</evidence>
<dbReference type="PIRSF" id="PIRSF010372">
    <property type="entry name" value="PaiB"/>
    <property type="match status" value="1"/>
</dbReference>
<evidence type="ECO:0000313" key="2">
    <source>
        <dbReference type="EMBL" id="MFC3529164.1"/>
    </source>
</evidence>
<dbReference type="PANTHER" id="PTHR35802:SF1">
    <property type="entry name" value="PROTEASE SYNTHASE AND SPORULATION PROTEIN PAI 2"/>
    <property type="match status" value="1"/>
</dbReference>
<accession>A0ABV7R467</accession>
<gene>
    <name evidence="2" type="ORF">ACFOMH_13365</name>
</gene>
<keyword evidence="3" id="KW-1185">Reference proteome</keyword>